<name>A0A8D8H5N6_CULPI</name>
<dbReference type="EMBL" id="HBUE01198401">
    <property type="protein sequence ID" value="CAG6528693.1"/>
    <property type="molecule type" value="Transcribed_RNA"/>
</dbReference>
<dbReference type="AlphaFoldDB" id="A0A8D8H5N6"/>
<feature type="compositionally biased region" description="Pro residues" evidence="1">
    <location>
        <begin position="32"/>
        <end position="45"/>
    </location>
</feature>
<accession>A0A8D8H5N6</accession>
<evidence type="ECO:0000256" key="1">
    <source>
        <dbReference type="SAM" id="MobiDB-lite"/>
    </source>
</evidence>
<organism evidence="2">
    <name type="scientific">Culex pipiens</name>
    <name type="common">House mosquito</name>
    <dbReference type="NCBI Taxonomy" id="7175"/>
    <lineage>
        <taxon>Eukaryota</taxon>
        <taxon>Metazoa</taxon>
        <taxon>Ecdysozoa</taxon>
        <taxon>Arthropoda</taxon>
        <taxon>Hexapoda</taxon>
        <taxon>Insecta</taxon>
        <taxon>Pterygota</taxon>
        <taxon>Neoptera</taxon>
        <taxon>Endopterygota</taxon>
        <taxon>Diptera</taxon>
        <taxon>Nematocera</taxon>
        <taxon>Culicoidea</taxon>
        <taxon>Culicidae</taxon>
        <taxon>Culicinae</taxon>
        <taxon>Culicini</taxon>
        <taxon>Culex</taxon>
        <taxon>Culex</taxon>
    </lineage>
</organism>
<feature type="region of interest" description="Disordered" evidence="1">
    <location>
        <begin position="77"/>
        <end position="110"/>
    </location>
</feature>
<feature type="compositionally biased region" description="Low complexity" evidence="1">
    <location>
        <begin position="77"/>
        <end position="87"/>
    </location>
</feature>
<evidence type="ECO:0000313" key="2">
    <source>
        <dbReference type="EMBL" id="CAG6528693.1"/>
    </source>
</evidence>
<feature type="region of interest" description="Disordered" evidence="1">
    <location>
        <begin position="26"/>
        <end position="61"/>
    </location>
</feature>
<reference evidence="2" key="1">
    <citation type="submission" date="2021-05" db="EMBL/GenBank/DDBJ databases">
        <authorList>
            <person name="Alioto T."/>
            <person name="Alioto T."/>
            <person name="Gomez Garrido J."/>
        </authorList>
    </citation>
    <scope>NUCLEOTIDE SEQUENCE</scope>
</reference>
<proteinExistence type="predicted"/>
<dbReference type="EMBL" id="HBUE01304473">
    <property type="protein sequence ID" value="CAG6580438.1"/>
    <property type="molecule type" value="Transcribed_RNA"/>
</dbReference>
<sequence length="147" mass="15603">MFTRKFTKSSLKPSLFCWKMEQIKQNKKSLPKPSPALPGPSPPSTRTPTGRHFPRDSGTMAEAAESVSGCWCAVVSRGPSSIGSASSWPVGGDDVRGGSTSDSRKTPSPRSCCSVVVRAWDGSSSCCIASGPSANRSCGRSLFVFRR</sequence>
<feature type="compositionally biased region" description="Polar residues" evidence="1">
    <location>
        <begin position="98"/>
        <end position="110"/>
    </location>
</feature>
<protein>
    <submittedName>
        <fullName evidence="2">(northern house mosquito) hypothetical protein</fullName>
    </submittedName>
</protein>